<dbReference type="OrthoDB" id="5521299at2759"/>
<comment type="caution">
    <text evidence="3">The sequence shown here is derived from an EMBL/GenBank/DDBJ whole genome shotgun (WGS) entry which is preliminary data.</text>
</comment>
<proteinExistence type="predicted"/>
<feature type="domain" description="LYR motif-containing protein Cup1-like N-terminal" evidence="2">
    <location>
        <begin position="17"/>
        <end position="98"/>
    </location>
</feature>
<gene>
    <name evidence="3" type="ORF">G7Z17_g5065</name>
</gene>
<organism evidence="3 4">
    <name type="scientific">Cylindrodendrum hubeiense</name>
    <dbReference type="NCBI Taxonomy" id="595255"/>
    <lineage>
        <taxon>Eukaryota</taxon>
        <taxon>Fungi</taxon>
        <taxon>Dikarya</taxon>
        <taxon>Ascomycota</taxon>
        <taxon>Pezizomycotina</taxon>
        <taxon>Sordariomycetes</taxon>
        <taxon>Hypocreomycetidae</taxon>
        <taxon>Hypocreales</taxon>
        <taxon>Nectriaceae</taxon>
        <taxon>Cylindrodendrum</taxon>
    </lineage>
</organism>
<dbReference type="AlphaFoldDB" id="A0A9P5L9E6"/>
<feature type="compositionally biased region" description="Polar residues" evidence="1">
    <location>
        <begin position="134"/>
        <end position="147"/>
    </location>
</feature>
<dbReference type="Proteomes" id="UP000722485">
    <property type="component" value="Unassembled WGS sequence"/>
</dbReference>
<evidence type="ECO:0000259" key="2">
    <source>
        <dbReference type="Pfam" id="PF20263"/>
    </source>
</evidence>
<evidence type="ECO:0000256" key="1">
    <source>
        <dbReference type="SAM" id="MobiDB-lite"/>
    </source>
</evidence>
<feature type="region of interest" description="Disordered" evidence="1">
    <location>
        <begin position="292"/>
        <end position="311"/>
    </location>
</feature>
<reference evidence="3" key="1">
    <citation type="submission" date="2020-03" db="EMBL/GenBank/DDBJ databases">
        <title>Draft Genome Sequence of Cylindrodendrum hubeiense.</title>
        <authorList>
            <person name="Buettner E."/>
            <person name="Kellner H."/>
        </authorList>
    </citation>
    <scope>NUCLEOTIDE SEQUENCE</scope>
    <source>
        <strain evidence="3">IHI 201604</strain>
    </source>
</reference>
<dbReference type="InterPro" id="IPR046896">
    <property type="entry name" value="Cup1-like_N"/>
</dbReference>
<dbReference type="EMBL" id="JAANBB010000079">
    <property type="protein sequence ID" value="KAF7551379.1"/>
    <property type="molecule type" value="Genomic_DNA"/>
</dbReference>
<feature type="region of interest" description="Disordered" evidence="1">
    <location>
        <begin position="349"/>
        <end position="386"/>
    </location>
</feature>
<feature type="region of interest" description="Disordered" evidence="1">
    <location>
        <begin position="127"/>
        <end position="155"/>
    </location>
</feature>
<sequence length="386" mass="44546">MPRPNNSISGFLKPLHVYRHILRECTYLPPTWRSPIISTIRDRYRKYQKNDDRQQKHRARAYKLLSTLRSANDGHRLAMQNFMRMAFGRIGIRRRRLMKSFVLPEDGPNNSEALEALLDAADNVEAKAKPNDRNPPSSQLKGTTASPTDKRPKHAFHLNWDKPKLLKFIASQRTMESTYPLILLAGEIRNVDEDQFVPAATIWGKPPAENLVNSKKGMWWQRAAAKMMVPLKKNEWDLLGRLSAGAQETDEGWMVPERRAPAKPVRKERDSGALDWDWEGYASYCVNQVEREKASKRSRRTGQEDTGPYQAQLSRRELTPRWYRRAYTRIWQITPVMEQDPRTLKPNFSWGTAKSSLRPARKSQLDVFEGVSNRGVKLPDPPSNSS</sequence>
<keyword evidence="4" id="KW-1185">Reference proteome</keyword>
<evidence type="ECO:0000313" key="3">
    <source>
        <dbReference type="EMBL" id="KAF7551379.1"/>
    </source>
</evidence>
<protein>
    <recommendedName>
        <fullName evidence="2">LYR motif-containing protein Cup1-like N-terminal domain-containing protein</fullName>
    </recommendedName>
</protein>
<accession>A0A9P5L9E6</accession>
<dbReference type="CDD" id="cd20273">
    <property type="entry name" value="Complex1_LYR_unchar"/>
    <property type="match status" value="1"/>
</dbReference>
<name>A0A9P5L9E6_9HYPO</name>
<evidence type="ECO:0000313" key="4">
    <source>
        <dbReference type="Proteomes" id="UP000722485"/>
    </source>
</evidence>
<dbReference type="Pfam" id="PF20263">
    <property type="entry name" value="LYRM2-like"/>
    <property type="match status" value="1"/>
</dbReference>